<evidence type="ECO:0000259" key="2">
    <source>
        <dbReference type="Pfam" id="PF07000"/>
    </source>
</evidence>
<keyword evidence="5" id="KW-1185">Reference proteome</keyword>
<name>A0ABR2X2K0_9FUNG</name>
<dbReference type="Proteomes" id="UP001479436">
    <property type="component" value="Unassembled WGS sequence"/>
</dbReference>
<evidence type="ECO:0000259" key="3">
    <source>
        <dbReference type="Pfam" id="PF18474"/>
    </source>
</evidence>
<dbReference type="InterPro" id="IPR010733">
    <property type="entry name" value="DUF1308"/>
</dbReference>
<evidence type="ECO:0000256" key="1">
    <source>
        <dbReference type="ARBA" id="ARBA00006588"/>
    </source>
</evidence>
<dbReference type="PANTHER" id="PTHR13379">
    <property type="entry name" value="UNCHARACTERIZED DUF1308"/>
    <property type="match status" value="1"/>
</dbReference>
<dbReference type="Pfam" id="PF07000">
    <property type="entry name" value="DUF1308"/>
    <property type="match status" value="2"/>
</dbReference>
<organism evidence="4 5">
    <name type="scientific">Basidiobolus ranarum</name>
    <dbReference type="NCBI Taxonomy" id="34480"/>
    <lineage>
        <taxon>Eukaryota</taxon>
        <taxon>Fungi</taxon>
        <taxon>Fungi incertae sedis</taxon>
        <taxon>Zoopagomycota</taxon>
        <taxon>Entomophthoromycotina</taxon>
        <taxon>Basidiobolomycetes</taxon>
        <taxon>Basidiobolales</taxon>
        <taxon>Basidiobolaceae</taxon>
        <taxon>Basidiobolus</taxon>
    </lineage>
</organism>
<dbReference type="Pfam" id="PF18474">
    <property type="entry name" value="DUF5614"/>
    <property type="match status" value="1"/>
</dbReference>
<comment type="similarity">
    <text evidence="1">Belongs to the UPF0415 family.</text>
</comment>
<dbReference type="PANTHER" id="PTHR13379:SF0">
    <property type="entry name" value="UPF0415 PROTEIN C7ORF25"/>
    <property type="match status" value="1"/>
</dbReference>
<feature type="domain" description="DUF1308" evidence="2">
    <location>
        <begin position="226"/>
        <end position="314"/>
    </location>
</feature>
<evidence type="ECO:0008006" key="6">
    <source>
        <dbReference type="Google" id="ProtNLM"/>
    </source>
</evidence>
<evidence type="ECO:0000313" key="5">
    <source>
        <dbReference type="Proteomes" id="UP001479436"/>
    </source>
</evidence>
<dbReference type="EMBL" id="JASJQH010000041">
    <property type="protein sequence ID" value="KAK9767994.1"/>
    <property type="molecule type" value="Genomic_DNA"/>
</dbReference>
<accession>A0ABR2X2K0</accession>
<evidence type="ECO:0000313" key="4">
    <source>
        <dbReference type="EMBL" id="KAK9767994.1"/>
    </source>
</evidence>
<feature type="domain" description="DUF1308" evidence="2">
    <location>
        <begin position="341"/>
        <end position="418"/>
    </location>
</feature>
<reference evidence="4 5" key="1">
    <citation type="submission" date="2023-04" db="EMBL/GenBank/DDBJ databases">
        <title>Genome of Basidiobolus ranarum AG-B5.</title>
        <authorList>
            <person name="Stajich J.E."/>
            <person name="Carter-House D."/>
            <person name="Gryganskyi A."/>
        </authorList>
    </citation>
    <scope>NUCLEOTIDE SEQUENCE [LARGE SCALE GENOMIC DNA]</scope>
    <source>
        <strain evidence="4 5">AG-B5</strain>
    </source>
</reference>
<dbReference type="InterPro" id="IPR041076">
    <property type="entry name" value="DUF5614"/>
</dbReference>
<gene>
    <name evidence="4" type="ORF">K7432_001724</name>
</gene>
<sequence length="423" mass="48498">MEEKDTKQVKGATAEVTLNKLREQAVELLKAIRPYDGKVEGIHKLERGILAEQNFLQKSTIEQSELNSTNLKYYSAIVETLKSSNSPTSVLKVFRYQSTQCKFLKRVIVDVVTDNGTNWIKVSKLYKRGSNKIPLDSDYSDAEDSFLHLRDSPLIKYARKMIEASKQNLIHFNLPKITFTTCEDMDNSLIMRLKEEGVFIEKPHEFFPSSISASASDMHPSYCSRLNLDVTSLIALVSDLTHSLKHPVDPTIFKEQPLIIQATQELAEPILPIFSKLFHDRTLHTTRSAYSKFFELINLIAGERETIRAHQIFTKELIDYNGSSELYYNWREVGFNEPPYVTVIEDQPSPRFLELLKHPNKPKKFTSLTMVVFGTGDQLKMTTVSGNSWISRSLDQMELKNRSVFEHSPRSLVEKKSSQHFNP</sequence>
<comment type="caution">
    <text evidence="4">The sequence shown here is derived from an EMBL/GenBank/DDBJ whole genome shotgun (WGS) entry which is preliminary data.</text>
</comment>
<proteinExistence type="inferred from homology"/>
<feature type="domain" description="DUF5614" evidence="3">
    <location>
        <begin position="35"/>
        <end position="199"/>
    </location>
</feature>
<protein>
    <recommendedName>
        <fullName evidence="6">DUF1308 domain-containing protein</fullName>
    </recommendedName>
</protein>